<dbReference type="EMBL" id="JBIYEW010000001">
    <property type="protein sequence ID" value="MFK4637137.1"/>
    <property type="molecule type" value="Genomic_DNA"/>
</dbReference>
<feature type="region of interest" description="Disordered" evidence="1">
    <location>
        <begin position="82"/>
        <end position="103"/>
    </location>
</feature>
<evidence type="ECO:0000256" key="1">
    <source>
        <dbReference type="SAM" id="MobiDB-lite"/>
    </source>
</evidence>
<organism evidence="2 3">
    <name type="scientific">Paenarthrobacter histidinolovorans</name>
    <dbReference type="NCBI Taxonomy" id="43664"/>
    <lineage>
        <taxon>Bacteria</taxon>
        <taxon>Bacillati</taxon>
        <taxon>Actinomycetota</taxon>
        <taxon>Actinomycetes</taxon>
        <taxon>Micrococcales</taxon>
        <taxon>Micrococcaceae</taxon>
        <taxon>Paenarthrobacter</taxon>
    </lineage>
</organism>
<evidence type="ECO:0000313" key="3">
    <source>
        <dbReference type="Proteomes" id="UP001620520"/>
    </source>
</evidence>
<feature type="compositionally biased region" description="Basic and acidic residues" evidence="1">
    <location>
        <begin position="1"/>
        <end position="16"/>
    </location>
</feature>
<evidence type="ECO:0000313" key="2">
    <source>
        <dbReference type="EMBL" id="MFK4637137.1"/>
    </source>
</evidence>
<comment type="caution">
    <text evidence="2">The sequence shown here is derived from an EMBL/GenBank/DDBJ whole genome shotgun (WGS) entry which is preliminary data.</text>
</comment>
<proteinExistence type="predicted"/>
<feature type="compositionally biased region" description="Acidic residues" evidence="1">
    <location>
        <begin position="87"/>
        <end position="103"/>
    </location>
</feature>
<sequence>MNEHGKHAMETMKNHDPASFAQIEDPETYFTKLGEEIQERIWDLGEALTPTRGQEEALEYIGLVNMAKFNARSQVYQEMIYDSLPPEPEEMEDPLPQDEEDQH</sequence>
<dbReference type="RefSeq" id="WP_404593130.1">
    <property type="nucleotide sequence ID" value="NZ_JBIYEW010000001.1"/>
</dbReference>
<accession>A0ABW8MZF8</accession>
<dbReference type="Proteomes" id="UP001620520">
    <property type="component" value="Unassembled WGS sequence"/>
</dbReference>
<reference evidence="2 3" key="1">
    <citation type="submission" date="2024-10" db="EMBL/GenBank/DDBJ databases">
        <title>Novel secondary metabolite-producing bacteria for plant disease control.</title>
        <authorList>
            <person name="Chevrette M."/>
        </authorList>
    </citation>
    <scope>NUCLEOTIDE SEQUENCE [LARGE SCALE GENOMIC DNA]</scope>
    <source>
        <strain evidence="2 3">J30 TE3557</strain>
    </source>
</reference>
<gene>
    <name evidence="2" type="ORF">ABIA52_000026</name>
</gene>
<name>A0ABW8MZF8_9MICC</name>
<protein>
    <submittedName>
        <fullName evidence="2">Uncharacterized protein</fullName>
    </submittedName>
</protein>
<keyword evidence="3" id="KW-1185">Reference proteome</keyword>
<feature type="region of interest" description="Disordered" evidence="1">
    <location>
        <begin position="1"/>
        <end position="22"/>
    </location>
</feature>